<dbReference type="InterPro" id="IPR011008">
    <property type="entry name" value="Dimeric_a/b-barrel"/>
</dbReference>
<evidence type="ECO:0000259" key="1">
    <source>
        <dbReference type="Pfam" id="PF03992"/>
    </source>
</evidence>
<dbReference type="Pfam" id="PF03992">
    <property type="entry name" value="ABM"/>
    <property type="match status" value="1"/>
</dbReference>
<evidence type="ECO:0000313" key="3">
    <source>
        <dbReference type="EMBL" id="SYW80758.1"/>
    </source>
</evidence>
<accession>A0A1K0HLT4</accession>
<keyword evidence="5" id="KW-1185">Reference proteome</keyword>
<dbReference type="EMBL" id="LT558137">
    <property type="protein sequence ID" value="SAM86128.1"/>
    <property type="molecule type" value="Genomic_DNA"/>
</dbReference>
<dbReference type="AlphaFoldDB" id="A0A1K0HLT4"/>
<dbReference type="InterPro" id="IPR007138">
    <property type="entry name" value="ABM_dom"/>
</dbReference>
<gene>
    <name evidence="3" type="ORF">UBRO2_03972</name>
    <name evidence="2" type="ORF">UBRO_08540</name>
</gene>
<evidence type="ECO:0000313" key="5">
    <source>
        <dbReference type="Proteomes" id="UP000658997"/>
    </source>
</evidence>
<organism evidence="2 4">
    <name type="scientific">Ustilago bromivora</name>
    <dbReference type="NCBI Taxonomy" id="307758"/>
    <lineage>
        <taxon>Eukaryota</taxon>
        <taxon>Fungi</taxon>
        <taxon>Dikarya</taxon>
        <taxon>Basidiomycota</taxon>
        <taxon>Ustilaginomycotina</taxon>
        <taxon>Ustilaginomycetes</taxon>
        <taxon>Ustilaginales</taxon>
        <taxon>Ustilaginaceae</taxon>
        <taxon>Ustilago</taxon>
    </lineage>
</organism>
<feature type="domain" description="ABM" evidence="1">
    <location>
        <begin position="16"/>
        <end position="90"/>
    </location>
</feature>
<reference evidence="4" key="1">
    <citation type="submission" date="2016-04" db="EMBL/GenBank/DDBJ databases">
        <authorList>
            <person name="Guldener U."/>
            <person name="Guldener U."/>
        </authorList>
    </citation>
    <scope>NUCLEOTIDE SEQUENCE [LARGE SCALE GENOMIC DNA]</scope>
    <source>
        <strain evidence="4">UB2112</strain>
    </source>
</reference>
<name>A0A1K0HLT4_9BASI</name>
<dbReference type="OrthoDB" id="10011777at2759"/>
<evidence type="ECO:0000313" key="2">
    <source>
        <dbReference type="EMBL" id="SAM86128.1"/>
    </source>
</evidence>
<reference evidence="2" key="2">
    <citation type="submission" date="2016-04" db="EMBL/GenBank/DDBJ databases">
        <authorList>
            <person name="Evans L.H."/>
            <person name="Alamgir A."/>
            <person name="Owens N."/>
            <person name="Weber N.D."/>
            <person name="Virtaneva K."/>
            <person name="Barbian K."/>
            <person name="Babar A."/>
            <person name="Rosenke K."/>
        </authorList>
    </citation>
    <scope>NUCLEOTIDE SEQUENCE</scope>
    <source>
        <strain evidence="2">UB2112</strain>
    </source>
</reference>
<dbReference type="SUPFAM" id="SSF54909">
    <property type="entry name" value="Dimeric alpha+beta barrel"/>
    <property type="match status" value="1"/>
</dbReference>
<dbReference type="Proteomes" id="UP000179920">
    <property type="component" value="Chromosome XXI"/>
</dbReference>
<protein>
    <recommendedName>
        <fullName evidence="1">ABM domain-containing protein</fullName>
    </recommendedName>
</protein>
<proteinExistence type="predicted"/>
<sequence length="107" mass="11979">MAATPPTGKYMLWVTIEAKGSAEADKIIEMLKKVAKRANSNEEPNCHGYIPGRSVDNPNTIIVFEQYDNKGSNVANKEHHAGEDFQALMAQAKDLTNKIDMKFYDYV</sequence>
<dbReference type="Gene3D" id="3.30.70.100">
    <property type="match status" value="1"/>
</dbReference>
<reference evidence="3" key="3">
    <citation type="submission" date="2018-08" db="EMBL/GenBank/DDBJ databases">
        <authorList>
            <person name="Guldener U."/>
        </authorList>
    </citation>
    <scope>NUCLEOTIDE SEQUENCE</scope>
    <source>
        <strain evidence="3">UB2</strain>
    </source>
</reference>
<dbReference type="EMBL" id="ULHB01000083">
    <property type="protein sequence ID" value="SYW80758.1"/>
    <property type="molecule type" value="Genomic_DNA"/>
</dbReference>
<evidence type="ECO:0000313" key="4">
    <source>
        <dbReference type="Proteomes" id="UP000179920"/>
    </source>
</evidence>
<dbReference type="Proteomes" id="UP000658997">
    <property type="component" value="Unassembled WGS sequence"/>
</dbReference>